<dbReference type="Pfam" id="PF10157">
    <property type="entry name" value="BORCS6"/>
    <property type="match status" value="1"/>
</dbReference>
<reference evidence="3" key="1">
    <citation type="submission" date="2022-08" db="UniProtKB">
        <authorList>
            <consortium name="EnsemblMetazoa"/>
        </authorList>
    </citation>
    <scope>IDENTIFICATION</scope>
    <source>
        <strain evidence="3">05x7-T-G4-1.051#20</strain>
    </source>
</reference>
<dbReference type="GO" id="GO:0099078">
    <property type="term" value="C:BORC complex"/>
    <property type="evidence" value="ECO:0007669"/>
    <property type="project" value="TreeGrafter"/>
</dbReference>
<feature type="region of interest" description="Disordered" evidence="1">
    <location>
        <begin position="36"/>
        <end position="68"/>
    </location>
</feature>
<accession>A0A8W8LS73</accession>
<dbReference type="PANTHER" id="PTHR13440:SF7">
    <property type="entry name" value="BLOC-1 RELATED COMPLEX SUBUNIT 6"/>
    <property type="match status" value="1"/>
</dbReference>
<dbReference type="InterPro" id="IPR019314">
    <property type="entry name" value="BORCS6"/>
</dbReference>
<sequence>VFEFPLQNNLMCANPMTKESSGLSSRTSSCRSIASISSGNSSAMGASLTSEMSRSPSSQFPHSPIDIPPIDPMAVMELEMAAKRVADNVDLLMGNLRSNLHKMSAITVGCLDAYKKSVDTTCDSVDSSIKKRNQETFGQV</sequence>
<dbReference type="EnsemblMetazoa" id="G28784.5">
    <property type="protein sequence ID" value="G28784.5:cds"/>
    <property type="gene ID" value="G28784"/>
</dbReference>
<feature type="compositionally biased region" description="Low complexity" evidence="1">
    <location>
        <begin position="36"/>
        <end position="47"/>
    </location>
</feature>
<dbReference type="GO" id="GO:0032418">
    <property type="term" value="P:lysosome localization"/>
    <property type="evidence" value="ECO:0007669"/>
    <property type="project" value="TreeGrafter"/>
</dbReference>
<evidence type="ECO:0000313" key="3">
    <source>
        <dbReference type="EnsemblMetazoa" id="G28784.5:cds"/>
    </source>
</evidence>
<keyword evidence="4" id="KW-1185">Reference proteome</keyword>
<dbReference type="InterPro" id="IPR046465">
    <property type="entry name" value="BORCS6_C"/>
</dbReference>
<name>A0A8W8LS73_MAGGI</name>
<proteinExistence type="predicted"/>
<evidence type="ECO:0000256" key="1">
    <source>
        <dbReference type="SAM" id="MobiDB-lite"/>
    </source>
</evidence>
<dbReference type="AlphaFoldDB" id="A0A8W8LS73"/>
<dbReference type="PANTHER" id="PTHR13440">
    <property type="entry name" value="BLOC-1 RELATED COMPLEX SUBUNIT 6"/>
    <property type="match status" value="1"/>
</dbReference>
<dbReference type="Proteomes" id="UP000005408">
    <property type="component" value="Unassembled WGS sequence"/>
</dbReference>
<evidence type="ECO:0000259" key="2">
    <source>
        <dbReference type="Pfam" id="PF10157"/>
    </source>
</evidence>
<organism evidence="3 4">
    <name type="scientific">Magallana gigas</name>
    <name type="common">Pacific oyster</name>
    <name type="synonym">Crassostrea gigas</name>
    <dbReference type="NCBI Taxonomy" id="29159"/>
    <lineage>
        <taxon>Eukaryota</taxon>
        <taxon>Metazoa</taxon>
        <taxon>Spiralia</taxon>
        <taxon>Lophotrochozoa</taxon>
        <taxon>Mollusca</taxon>
        <taxon>Bivalvia</taxon>
        <taxon>Autobranchia</taxon>
        <taxon>Pteriomorphia</taxon>
        <taxon>Ostreida</taxon>
        <taxon>Ostreoidea</taxon>
        <taxon>Ostreidae</taxon>
        <taxon>Magallana</taxon>
    </lineage>
</organism>
<evidence type="ECO:0000313" key="4">
    <source>
        <dbReference type="Proteomes" id="UP000005408"/>
    </source>
</evidence>
<feature type="domain" description="BLOC-1-related complex subunit 6 C-terminal helix" evidence="2">
    <location>
        <begin position="68"/>
        <end position="133"/>
    </location>
</feature>
<feature type="compositionally biased region" description="Polar residues" evidence="1">
    <location>
        <begin position="48"/>
        <end position="61"/>
    </location>
</feature>
<protein>
    <recommendedName>
        <fullName evidence="2">BLOC-1-related complex subunit 6 C-terminal helix domain-containing protein</fullName>
    </recommendedName>
</protein>